<dbReference type="InterPro" id="IPR010504">
    <property type="entry name" value="AH_dom"/>
</dbReference>
<dbReference type="InterPro" id="IPR030798">
    <property type="entry name" value="Arfaptin_fam"/>
</dbReference>
<gene>
    <name evidence="2" type="ORF">CcCBS67573_g05389</name>
</gene>
<name>A0A507FCP2_9FUNG</name>
<sequence length="365" mass="40943">MSGSDLPAPVANVNELSTSLGKNTLEVDKKQSFIDRMDVAVTAFLQNAKSNVALRTPQAVESNFRIFRQWSAEKIGKPSDGEGQVHVTSQPEVDEAADEVKAMYSYFSEIEELVLRHSQQLKALNETEAGLALFFQQKGYQEKIEEISAMSIDIGKTFSENVKQRSAQLNTMEQFGEFIQTFKNKAIQDSMDTSKRQETSRIEFDAFAHKLGLLQRSVSLSGSTVLGKDLPPSLDLTPVEKEFEHAKGQFITSKTKYQNLSTAMIDKAVLLEMKRDVDYRLHLEKKSIKMSLNTKAGAVMKGLNIFAGKADPIIKPDAAYPSWLFDLLNERPTPGQDLTPEQLLSVKYLRIQNRERIKTVALSKK</sequence>
<proteinExistence type="predicted"/>
<feature type="domain" description="AH" evidence="1">
    <location>
        <begin position="88"/>
        <end position="275"/>
    </location>
</feature>
<dbReference type="Pfam" id="PF06456">
    <property type="entry name" value="Arfaptin"/>
    <property type="match status" value="1"/>
</dbReference>
<keyword evidence="3" id="KW-1185">Reference proteome</keyword>
<dbReference type="Gene3D" id="1.20.1270.60">
    <property type="entry name" value="Arfaptin homology (AH) domain/BAR domain"/>
    <property type="match status" value="1"/>
</dbReference>
<dbReference type="SUPFAM" id="SSF103657">
    <property type="entry name" value="BAR/IMD domain-like"/>
    <property type="match status" value="1"/>
</dbReference>
<evidence type="ECO:0000313" key="3">
    <source>
        <dbReference type="Proteomes" id="UP000320333"/>
    </source>
</evidence>
<dbReference type="Proteomes" id="UP000320333">
    <property type="component" value="Unassembled WGS sequence"/>
</dbReference>
<dbReference type="SMART" id="SM01015">
    <property type="entry name" value="Arfaptin"/>
    <property type="match status" value="1"/>
</dbReference>
<dbReference type="STRING" id="246404.A0A507FCP2"/>
<evidence type="ECO:0000313" key="2">
    <source>
        <dbReference type="EMBL" id="TPX73347.1"/>
    </source>
</evidence>
<dbReference type="EMBL" id="QEAP01000192">
    <property type="protein sequence ID" value="TPX73347.1"/>
    <property type="molecule type" value="Genomic_DNA"/>
</dbReference>
<dbReference type="Pfam" id="PF08561">
    <property type="entry name" value="Ribosomal_L37"/>
    <property type="match status" value="1"/>
</dbReference>
<accession>A0A507FCP2</accession>
<dbReference type="AlphaFoldDB" id="A0A507FCP2"/>
<dbReference type="PANTHER" id="PTHR12141:SF5">
    <property type="entry name" value="ARFAPTIN"/>
    <property type="match status" value="1"/>
</dbReference>
<evidence type="ECO:0000259" key="1">
    <source>
        <dbReference type="PROSITE" id="PS50870"/>
    </source>
</evidence>
<dbReference type="GO" id="GO:0005543">
    <property type="term" value="F:phospholipid binding"/>
    <property type="evidence" value="ECO:0007669"/>
    <property type="project" value="TreeGrafter"/>
</dbReference>
<dbReference type="GO" id="GO:0019904">
    <property type="term" value="F:protein domain specific binding"/>
    <property type="evidence" value="ECO:0007669"/>
    <property type="project" value="InterPro"/>
</dbReference>
<dbReference type="PANTHER" id="PTHR12141">
    <property type="entry name" value="ARFAPTIN-RELATED"/>
    <property type="match status" value="1"/>
</dbReference>
<dbReference type="GO" id="GO:0032588">
    <property type="term" value="C:trans-Golgi network membrane"/>
    <property type="evidence" value="ECO:0007669"/>
    <property type="project" value="TreeGrafter"/>
</dbReference>
<organism evidence="2 3">
    <name type="scientific">Chytriomyces confervae</name>
    <dbReference type="NCBI Taxonomy" id="246404"/>
    <lineage>
        <taxon>Eukaryota</taxon>
        <taxon>Fungi</taxon>
        <taxon>Fungi incertae sedis</taxon>
        <taxon>Chytridiomycota</taxon>
        <taxon>Chytridiomycota incertae sedis</taxon>
        <taxon>Chytridiomycetes</taxon>
        <taxon>Chytridiales</taxon>
        <taxon>Chytriomycetaceae</taxon>
        <taxon>Chytriomyces</taxon>
    </lineage>
</organism>
<comment type="caution">
    <text evidence="2">The sequence shown here is derived from an EMBL/GenBank/DDBJ whole genome shotgun (WGS) entry which is preliminary data.</text>
</comment>
<protein>
    <recommendedName>
        <fullName evidence="1">AH domain-containing protein</fullName>
    </recommendedName>
</protein>
<dbReference type="OrthoDB" id="2126778at2759"/>
<dbReference type="InterPro" id="IPR027267">
    <property type="entry name" value="AH/BAR_dom_sf"/>
</dbReference>
<dbReference type="PROSITE" id="PS50870">
    <property type="entry name" value="AH"/>
    <property type="match status" value="1"/>
</dbReference>
<dbReference type="InterPro" id="IPR013870">
    <property type="entry name" value="Ribosomal_mL54"/>
</dbReference>
<reference evidence="2 3" key="1">
    <citation type="journal article" date="2019" name="Sci. Rep.">
        <title>Comparative genomics of chytrid fungi reveal insights into the obligate biotrophic and pathogenic lifestyle of Synchytrium endobioticum.</title>
        <authorList>
            <person name="van de Vossenberg B.T.L.H."/>
            <person name="Warris S."/>
            <person name="Nguyen H.D.T."/>
            <person name="van Gent-Pelzer M.P.E."/>
            <person name="Joly D.L."/>
            <person name="van de Geest H.C."/>
            <person name="Bonants P.J.M."/>
            <person name="Smith D.S."/>
            <person name="Levesque C.A."/>
            <person name="van der Lee T.A.J."/>
        </authorList>
    </citation>
    <scope>NUCLEOTIDE SEQUENCE [LARGE SCALE GENOMIC DNA]</scope>
    <source>
        <strain evidence="2 3">CBS 675.73</strain>
    </source>
</reference>